<dbReference type="InParanoid" id="A0A090M5X5"/>
<dbReference type="PANTHER" id="PTHR46761">
    <property type="entry name" value="RAN GTPASE-ACTIVATING PROTEIN 1"/>
    <property type="match status" value="1"/>
</dbReference>
<dbReference type="FunCoup" id="A0A090M5X5">
    <property type="interactions" value="883"/>
</dbReference>
<evidence type="ECO:0000256" key="1">
    <source>
        <dbReference type="ARBA" id="ARBA00004430"/>
    </source>
</evidence>
<dbReference type="GO" id="GO:0005930">
    <property type="term" value="C:axoneme"/>
    <property type="evidence" value="ECO:0007669"/>
    <property type="project" value="UniProtKB-SubCell"/>
</dbReference>
<name>A0A090M5X5_OSTTA</name>
<dbReference type="KEGG" id="ota:OT_ostta05g03620"/>
<dbReference type="RefSeq" id="XP_022839064.1">
    <property type="nucleotide sequence ID" value="XM_022984321.1"/>
</dbReference>
<organism evidence="3 4">
    <name type="scientific">Ostreococcus tauri</name>
    <name type="common">Marine green alga</name>
    <dbReference type="NCBI Taxonomy" id="70448"/>
    <lineage>
        <taxon>Eukaryota</taxon>
        <taxon>Viridiplantae</taxon>
        <taxon>Chlorophyta</taxon>
        <taxon>Mamiellophyceae</taxon>
        <taxon>Mamiellales</taxon>
        <taxon>Bathycoccaceae</taxon>
        <taxon>Ostreococcus</taxon>
    </lineage>
</organism>
<reference evidence="4" key="1">
    <citation type="journal article" date="2006" name="Proc. Natl. Acad. Sci. U.S.A.">
        <title>Genome analysis of the smallest free-living eukaryote Ostreococcus tauri unveils many unique features.</title>
        <authorList>
            <person name="Derelle E."/>
            <person name="Ferraz C."/>
            <person name="Rombauts S."/>
            <person name="Rouze P."/>
            <person name="Worden A.Z."/>
            <person name="Robbens S."/>
            <person name="Partensky F."/>
            <person name="Degroeve S."/>
            <person name="Echeynie S."/>
            <person name="Cooke R."/>
            <person name="Saeys Y."/>
            <person name="Wuyts J."/>
            <person name="Jabbari K."/>
            <person name="Bowler C."/>
            <person name="Panaud O."/>
            <person name="Piegu B."/>
            <person name="Ball S.G."/>
            <person name="Ral J.-P."/>
            <person name="Bouget F.-Y."/>
            <person name="Piganeau G."/>
            <person name="De Baets B."/>
            <person name="Picard A."/>
            <person name="Delseny M."/>
            <person name="Demaille J."/>
            <person name="Van de Peer Y."/>
            <person name="Moreau H."/>
        </authorList>
    </citation>
    <scope>NUCLEOTIDE SEQUENCE [LARGE SCALE GENOMIC DNA]</scope>
    <source>
        <strain evidence="4">OTTH 0595 / CCAP 157/2 / RCC745</strain>
    </source>
</reference>
<reference evidence="3 4" key="2">
    <citation type="journal article" date="2014" name="BMC Genomics">
        <title>An improved genome of the model marine alga Ostreococcus tauri unfolds by assessing Illumina de novo assemblies.</title>
        <authorList>
            <person name="Blanc-Mathieu R."/>
            <person name="Verhelst B."/>
            <person name="Derelle E."/>
            <person name="Rombauts S."/>
            <person name="Bouget F.Y."/>
            <person name="Carre I."/>
            <person name="Chateau A."/>
            <person name="Eyre-Walker A."/>
            <person name="Grimsley N."/>
            <person name="Moreau H."/>
            <person name="Piegu B."/>
            <person name="Rivals E."/>
            <person name="Schackwitz W."/>
            <person name="Van de Peer Y."/>
            <person name="Piganeau G."/>
        </authorList>
    </citation>
    <scope>NUCLEOTIDE SEQUENCE [LARGE SCALE GENOMIC DNA]</scope>
    <source>
        <strain evidence="4">OTTH 0595 / CCAP 157/2 / RCC745</strain>
    </source>
</reference>
<evidence type="ECO:0000313" key="3">
    <source>
        <dbReference type="EMBL" id="CEF98072.1"/>
    </source>
</evidence>
<comment type="subcellular location">
    <subcellularLocation>
        <location evidence="1">Cytoplasm</location>
        <location evidence="1">Cytoskeleton</location>
        <location evidence="1">Cilium axoneme</location>
    </subcellularLocation>
</comment>
<feature type="compositionally biased region" description="Acidic residues" evidence="2">
    <location>
        <begin position="86"/>
        <end position="103"/>
    </location>
</feature>
<dbReference type="OrthoDB" id="120976at2759"/>
<dbReference type="Gene3D" id="1.10.246.200">
    <property type="entry name" value="WPP domain"/>
    <property type="match status" value="1"/>
</dbReference>
<dbReference type="Proteomes" id="UP000009170">
    <property type="component" value="Unassembled WGS sequence"/>
</dbReference>
<dbReference type="InterPro" id="IPR038214">
    <property type="entry name" value="WPP_sf"/>
</dbReference>
<comment type="caution">
    <text evidence="3">The sequence shown here is derived from an EMBL/GenBank/DDBJ whole genome shotgun (WGS) entry which is preliminary data.</text>
</comment>
<evidence type="ECO:0000313" key="4">
    <source>
        <dbReference type="Proteomes" id="UP000009170"/>
    </source>
</evidence>
<dbReference type="SUPFAM" id="SSF52047">
    <property type="entry name" value="RNI-like"/>
    <property type="match status" value="1"/>
</dbReference>
<dbReference type="PANTHER" id="PTHR46761:SF2">
    <property type="entry name" value="RAN GTPASE-ACTIVATING PROTEIN 1"/>
    <property type="match status" value="1"/>
</dbReference>
<keyword evidence="4" id="KW-1185">Reference proteome</keyword>
<dbReference type="Gene3D" id="3.80.10.10">
    <property type="entry name" value="Ribonuclease Inhibitor"/>
    <property type="match status" value="2"/>
</dbReference>
<dbReference type="AlphaFoldDB" id="A0A090M5X5"/>
<dbReference type="InterPro" id="IPR045203">
    <property type="entry name" value="RanGAP1/2"/>
</dbReference>
<dbReference type="InterPro" id="IPR001611">
    <property type="entry name" value="Leu-rich_rpt"/>
</dbReference>
<protein>
    <submittedName>
        <fullName evidence="3">Leucine-rich repeat, ribonuclease inhibitor subtype</fullName>
    </submittedName>
</protein>
<dbReference type="STRING" id="70448.A0A090M5X5"/>
<feature type="region of interest" description="Disordered" evidence="2">
    <location>
        <begin position="83"/>
        <end position="103"/>
    </location>
</feature>
<accession>A0A090M5X5</accession>
<sequence length="517" mass="55098">MVFNIEQTQRDDLIARVDASLSAIAFHCRGARTSASRTKAEEIERRAFSAADVSSSTTSGDRPLIEVMRLYVKKAAELVAEAVEQGGDEDSAEQSVDAEMDDDEFDVAKTSKDREFYTQARAEEVLAPLLRKGATFSKVRLSTKSFGIDAAKVAARAFGNLAETLKEVDLSDTIAGRPEVEALKAMEIFSEGLMAAKLTSVDLSDNAFGEKGVRACTKLLQNQKDLTSIAFLNNGISEQAARAILELLACPEKLTRFHLDKNMTGNDGTVHIAAIVAKAKGMKDFKMAGSRFFSEGAIMLAEALAVGNSLERLDLNDNNVNEEGAEALVKVLPKHPNLHFLNLEATALGPDMGGALLMAVAKGCPKLEVLHVSSNDFEPEGAEGVAQAIAEMKNLKVLTIGDNMLGNAGVALICGALRHSNAPLVRLDASCNELSKTGAIAAAQLAASKPGFEYLNLDGNSIPDDVLEEIIGVLSAAGIEHTLAPMDDNDPDGDVSDDETLDTSVDMLSVLAEKLKM</sequence>
<dbReference type="GeneID" id="9835169"/>
<proteinExistence type="predicted"/>
<evidence type="ECO:0000256" key="2">
    <source>
        <dbReference type="SAM" id="MobiDB-lite"/>
    </source>
</evidence>
<dbReference type="InterPro" id="IPR032675">
    <property type="entry name" value="LRR_dom_sf"/>
</dbReference>
<dbReference type="SMART" id="SM00368">
    <property type="entry name" value="LRR_RI"/>
    <property type="match status" value="6"/>
</dbReference>
<gene>
    <name evidence="3" type="ORF">OT_ostta05g03620</name>
</gene>
<dbReference type="Pfam" id="PF13516">
    <property type="entry name" value="LRR_6"/>
    <property type="match status" value="3"/>
</dbReference>
<dbReference type="GO" id="GO:0005096">
    <property type="term" value="F:GTPase activator activity"/>
    <property type="evidence" value="ECO:0007669"/>
    <property type="project" value="InterPro"/>
</dbReference>
<dbReference type="EMBL" id="CAID01000005">
    <property type="protein sequence ID" value="CEF98072.1"/>
    <property type="molecule type" value="Genomic_DNA"/>
</dbReference>